<comment type="caution">
    <text evidence="2">The sequence shown here is derived from an EMBL/GenBank/DDBJ whole genome shotgun (WGS) entry which is preliminary data.</text>
</comment>
<sequence length="324" mass="37890">MEQKKRQIPLWIQADEAVLGRLCQDHKKRSSLSESLKKCWTGYRGELQLDYHLSFLPKREYILLPSARLVVGDKVCQIDSLVITPNVLIIIESKNFGGELEYDQNLNRLVRRYQNQEISYSDPIMQAKRQRILLQRWLHENKFKPCPIDFLVSLGDATTLITTNGPKDIFRKIAYVEQIPERIQGIRLSHKETNLSPYFMQKLSEQLQKAHTPPDYDPLQYHGVESKDLITGVRCPSCSKFPMERIKQAWFCSHCCAHDPDAHRQAIQEYLLIHRKITNKQCREFLGVHSINKCTRWLQELELPSVGAGRHRVYYRDTGRGIYL</sequence>
<dbReference type="Pfam" id="PF08378">
    <property type="entry name" value="NERD"/>
    <property type="match status" value="1"/>
</dbReference>
<feature type="domain" description="NERD" evidence="1">
    <location>
        <begin position="41"/>
        <end position="157"/>
    </location>
</feature>
<dbReference type="InterPro" id="IPR011528">
    <property type="entry name" value="NERD"/>
</dbReference>
<dbReference type="RefSeq" id="WP_209810245.1">
    <property type="nucleotide sequence ID" value="NZ_JAGGKT010000005.1"/>
</dbReference>
<accession>A0ABS4GPJ6</accession>
<organism evidence="2 3">
    <name type="scientific">Ammoniphilus resinae</name>
    <dbReference type="NCBI Taxonomy" id="861532"/>
    <lineage>
        <taxon>Bacteria</taxon>
        <taxon>Bacillati</taxon>
        <taxon>Bacillota</taxon>
        <taxon>Bacilli</taxon>
        <taxon>Bacillales</taxon>
        <taxon>Paenibacillaceae</taxon>
        <taxon>Aneurinibacillus group</taxon>
        <taxon>Ammoniphilus</taxon>
    </lineage>
</organism>
<evidence type="ECO:0000313" key="2">
    <source>
        <dbReference type="EMBL" id="MBP1932188.1"/>
    </source>
</evidence>
<keyword evidence="3" id="KW-1185">Reference proteome</keyword>
<name>A0ABS4GPJ6_9BACL</name>
<evidence type="ECO:0000259" key="1">
    <source>
        <dbReference type="PROSITE" id="PS50965"/>
    </source>
</evidence>
<dbReference type="PROSITE" id="PS50965">
    <property type="entry name" value="NERD"/>
    <property type="match status" value="1"/>
</dbReference>
<protein>
    <recommendedName>
        <fullName evidence="1">NERD domain-containing protein</fullName>
    </recommendedName>
</protein>
<dbReference type="EMBL" id="JAGGKT010000005">
    <property type="protein sequence ID" value="MBP1932188.1"/>
    <property type="molecule type" value="Genomic_DNA"/>
</dbReference>
<evidence type="ECO:0000313" key="3">
    <source>
        <dbReference type="Proteomes" id="UP001519343"/>
    </source>
</evidence>
<proteinExistence type="predicted"/>
<gene>
    <name evidence="2" type="ORF">J2Z37_002189</name>
</gene>
<reference evidence="2 3" key="1">
    <citation type="submission" date="2021-03" db="EMBL/GenBank/DDBJ databases">
        <title>Genomic Encyclopedia of Type Strains, Phase IV (KMG-IV): sequencing the most valuable type-strain genomes for metagenomic binning, comparative biology and taxonomic classification.</title>
        <authorList>
            <person name="Goeker M."/>
        </authorList>
    </citation>
    <scope>NUCLEOTIDE SEQUENCE [LARGE SCALE GENOMIC DNA]</scope>
    <source>
        <strain evidence="2 3">DSM 24738</strain>
    </source>
</reference>
<dbReference type="Proteomes" id="UP001519343">
    <property type="component" value="Unassembled WGS sequence"/>
</dbReference>